<dbReference type="GO" id="GO:0071944">
    <property type="term" value="C:cell periphery"/>
    <property type="evidence" value="ECO:0007669"/>
    <property type="project" value="TreeGrafter"/>
</dbReference>
<feature type="compositionally biased region" description="Pro residues" evidence="1">
    <location>
        <begin position="436"/>
        <end position="450"/>
    </location>
</feature>
<dbReference type="OrthoDB" id="1436450at2759"/>
<feature type="transmembrane region" description="Helical" evidence="2">
    <location>
        <begin position="711"/>
        <end position="732"/>
    </location>
</feature>
<organism evidence="3 4">
    <name type="scientific">Puccinia coronata f. sp. avenae</name>
    <dbReference type="NCBI Taxonomy" id="200324"/>
    <lineage>
        <taxon>Eukaryota</taxon>
        <taxon>Fungi</taxon>
        <taxon>Dikarya</taxon>
        <taxon>Basidiomycota</taxon>
        <taxon>Pucciniomycotina</taxon>
        <taxon>Pucciniomycetes</taxon>
        <taxon>Pucciniales</taxon>
        <taxon>Pucciniaceae</taxon>
        <taxon>Puccinia</taxon>
    </lineage>
</organism>
<dbReference type="AlphaFoldDB" id="A0A2N5USP3"/>
<dbReference type="InterPro" id="IPR037737">
    <property type="entry name" value="Srf1"/>
</dbReference>
<accession>A0A2N5USP3</accession>
<name>A0A2N5USP3_9BASI</name>
<feature type="transmembrane region" description="Helical" evidence="2">
    <location>
        <begin position="860"/>
        <end position="884"/>
    </location>
</feature>
<protein>
    <submittedName>
        <fullName evidence="3">Uncharacterized protein</fullName>
    </submittedName>
</protein>
<evidence type="ECO:0000313" key="3">
    <source>
        <dbReference type="EMBL" id="PLW40772.1"/>
    </source>
</evidence>
<dbReference type="Proteomes" id="UP000235388">
    <property type="component" value="Unassembled WGS sequence"/>
</dbReference>
<dbReference type="GO" id="GO:0000324">
    <property type="term" value="C:fungal-type vacuole"/>
    <property type="evidence" value="ECO:0007669"/>
    <property type="project" value="TreeGrafter"/>
</dbReference>
<feature type="region of interest" description="Disordered" evidence="1">
    <location>
        <begin position="343"/>
        <end position="385"/>
    </location>
</feature>
<gene>
    <name evidence="3" type="ORF">PCANC_13534</name>
</gene>
<sequence>MAEQPLTHTPTPQAPAPAHSSTTTSISTSTSISSALPCHDPPSLCSTAHYSPSRYSGPPSPLESCSQPLIASLAPALSLSPAMASTPHEQQPNLHLPLAVRQEDLCSSSPALDAYSSLPGSSSSSSSNNNNNNNNNPYSYSHLYHQHYTEGSSSNPSDSHHSAHSLSATHCRNPSVQPSHHARNLSLSSSFTSHDNNNNNIINNNINNNNNKNYFLSSAAATISSTKLVRPNGRHKVNTLPPWAKSHDDDDLLFQPTPAYTCSYSPNPARTDSESNSPRLQPSKLTPSKHHASKQKQHLRPADLPLHNLHKLQLGHSLVSSPTSLPDPLFEEEDHDWTITQSTVAPGRSSNEGMRPQLSPLVVGGSSSNGEPGPSTSGGGPSSARRSLYRAMTAPSPVFQRLRPLITINGQKKRATDDSFHEETAAEMDMDIEQGKPPPPLQPPPPPTPPTGRHRLGPHQQPPDDRWWQFTLPTKYRRKVEEYLSRGGQGIGGVVVGHPGDRRMHDSLGGTSPFLPPRVEMVEIDSDRRKILALLKRHASAHSSTRYSSMDSNDPQLDVRLQRYSDALALAEEEARMTAHAGRHPPTDFPLSAFSRKMSLTAAQQQMFDAGDGMMIDAPPPHDDHTGRKTTLEASMMESHHPHMKPGYASSLHTAGSPDPRSRTARLGSYLIHHPTAPLVSRLLNLILTALALAICAAIRKSEIQAHSSGLLGASTVFVLVVAPLALVHNLFAIYCEYFGAPIGIWSVSWKMFHTLSELVFVSLWSAALALTMNDELRSPLRCPSGASASSYTATTTTDATETEALAARLAPLAAAHELSQETLARIVAATQDLILRPSSHPARLTLHQVAHICRLQASLVSIIFAGLALYTLVLVVSLFRIFIKVSRKY</sequence>
<dbReference type="EMBL" id="PGCJ01000177">
    <property type="protein sequence ID" value="PLW40772.1"/>
    <property type="molecule type" value="Genomic_DNA"/>
</dbReference>
<evidence type="ECO:0000313" key="4">
    <source>
        <dbReference type="Proteomes" id="UP000235388"/>
    </source>
</evidence>
<reference evidence="3 4" key="1">
    <citation type="submission" date="2017-11" db="EMBL/GenBank/DDBJ databases">
        <title>De novo assembly and phasing of dikaryotic genomes from two isolates of Puccinia coronata f. sp. avenae, the causal agent of oat crown rust.</title>
        <authorList>
            <person name="Miller M.E."/>
            <person name="Zhang Y."/>
            <person name="Omidvar V."/>
            <person name="Sperschneider J."/>
            <person name="Schwessinger B."/>
            <person name="Raley C."/>
            <person name="Palmer J.M."/>
            <person name="Garnica D."/>
            <person name="Upadhyaya N."/>
            <person name="Rathjen J."/>
            <person name="Taylor J.M."/>
            <person name="Park R.F."/>
            <person name="Dodds P.N."/>
            <person name="Hirsch C.D."/>
            <person name="Kianian S.F."/>
            <person name="Figueroa M."/>
        </authorList>
    </citation>
    <scope>NUCLEOTIDE SEQUENCE [LARGE SCALE GENOMIC DNA]</scope>
    <source>
        <strain evidence="3">12NC29</strain>
    </source>
</reference>
<evidence type="ECO:0000256" key="2">
    <source>
        <dbReference type="SAM" id="Phobius"/>
    </source>
</evidence>
<keyword evidence="2" id="KW-0812">Transmembrane</keyword>
<feature type="compositionally biased region" description="Low complexity" evidence="1">
    <location>
        <begin position="121"/>
        <end position="141"/>
    </location>
</feature>
<feature type="region of interest" description="Disordered" evidence="1">
    <location>
        <begin position="257"/>
        <end position="298"/>
    </location>
</feature>
<feature type="region of interest" description="Disordered" evidence="1">
    <location>
        <begin position="110"/>
        <end position="182"/>
    </location>
</feature>
<feature type="transmembrane region" description="Helical" evidence="2">
    <location>
        <begin position="679"/>
        <end position="699"/>
    </location>
</feature>
<feature type="region of interest" description="Disordered" evidence="1">
    <location>
        <begin position="639"/>
        <end position="660"/>
    </location>
</feature>
<feature type="compositionally biased region" description="Basic residues" evidence="1">
    <location>
        <begin position="287"/>
        <end position="298"/>
    </location>
</feature>
<feature type="region of interest" description="Disordered" evidence="1">
    <location>
        <begin position="431"/>
        <end position="468"/>
    </location>
</feature>
<feature type="compositionally biased region" description="Low complexity" evidence="1">
    <location>
        <begin position="364"/>
        <end position="375"/>
    </location>
</feature>
<feature type="region of interest" description="Disordered" evidence="1">
    <location>
        <begin position="232"/>
        <end position="251"/>
    </location>
</feature>
<dbReference type="PANTHER" id="PTHR36819">
    <property type="entry name" value="REGULATOR OF PHOSPHOLIPASE D SRF1"/>
    <property type="match status" value="1"/>
</dbReference>
<dbReference type="PANTHER" id="PTHR36819:SF1">
    <property type="entry name" value="REGULATOR OF PHOSPHOLIPASE D SRF1"/>
    <property type="match status" value="1"/>
</dbReference>
<proteinExistence type="predicted"/>
<feature type="compositionally biased region" description="Polar residues" evidence="1">
    <location>
        <begin position="258"/>
        <end position="286"/>
    </location>
</feature>
<feature type="transmembrane region" description="Helical" evidence="2">
    <location>
        <begin position="752"/>
        <end position="772"/>
    </location>
</feature>
<keyword evidence="4" id="KW-1185">Reference proteome</keyword>
<feature type="region of interest" description="Disordered" evidence="1">
    <location>
        <begin position="1"/>
        <end position="35"/>
    </location>
</feature>
<keyword evidence="2" id="KW-1133">Transmembrane helix</keyword>
<comment type="caution">
    <text evidence="3">The sequence shown here is derived from an EMBL/GenBank/DDBJ whole genome shotgun (WGS) entry which is preliminary data.</text>
</comment>
<feature type="compositionally biased region" description="Polar residues" evidence="1">
    <location>
        <begin position="343"/>
        <end position="352"/>
    </location>
</feature>
<evidence type="ECO:0000256" key="1">
    <source>
        <dbReference type="SAM" id="MobiDB-lite"/>
    </source>
</evidence>
<keyword evidence="2" id="KW-0472">Membrane</keyword>